<dbReference type="InterPro" id="IPR022031">
    <property type="entry name" value="Rif1_N"/>
</dbReference>
<evidence type="ECO:0000256" key="4">
    <source>
        <dbReference type="ARBA" id="ARBA00022895"/>
    </source>
</evidence>
<feature type="non-terminal residue" evidence="9">
    <location>
        <position position="2301"/>
    </location>
</feature>
<evidence type="ECO:0000313" key="10">
    <source>
        <dbReference type="Proteomes" id="UP000516988"/>
    </source>
</evidence>
<comment type="subcellular location">
    <subcellularLocation>
        <location evidence="2">Chromosome</location>
        <location evidence="2">Telomere</location>
    </subcellularLocation>
    <subcellularLocation>
        <location evidence="1">Nucleus</location>
    </subcellularLocation>
</comment>
<feature type="compositionally biased region" description="Basic and acidic residues" evidence="7">
    <location>
        <begin position="1570"/>
        <end position="1581"/>
    </location>
</feature>
<evidence type="ECO:0000256" key="7">
    <source>
        <dbReference type="SAM" id="MobiDB-lite"/>
    </source>
</evidence>
<dbReference type="CDD" id="cd14267">
    <property type="entry name" value="Rif1_CTD_C-II_like"/>
    <property type="match status" value="1"/>
</dbReference>
<sequence>SRFTGEEGKEFTADVRRRFPQLCKVFKAHISNQNPELSSAALQALGFCVFNAKIASELSATEIQDLLSMVNSVAVKTSDKNTRTRALWVISKQTFPSEIVKKEVPSIISTLETILTKGEVQSMVVEYEALNVIIRLMEQTPAQMGEEAVRWAKLIIPLVVHSAHKVQLRGATALEMGMPLLLQKQQEVAAVTEHLMTTKLISELQKLFSTKNETYVLKLWPLFVKLLGKTLHRSGSFINSLLQLEELGFRSGSPVVKKIAFIAWKSLIDNFALNPDILCSAKRLKLLMQPLSSIHVRTEALALTKLEVWWYLLMRLGPQLPANFEQVCVPLIQSTLSLDSSAALQGTPSRGPANQSLVSATPAQKSGPYPFASPVTPRMNLNSSTAGVVVIPSIQLLGIEMLLHFLMGPDVVDFAKQNKLVLSLEPLQYPLISSPSFFCKHASTLINAVQDGFIAIGKEVPDCMLNVIWKDINGYVKTAIESGNKKEKQGSEILTVLLQALKNTVRSNSLPVQKILSLIDITVKELPPKVLGSPAYQVADMDLLNGTPALFLIQLPFHNNLLECCVTDERFFVILETLVGYVLSGPTSPLAFSESVICIINQSAKQVENKEHLWRMWSIVVNPLTEWINRTNEVNQGDALEHNFSAVYSALVLPVSHIFPVEEFPQPTMKSLLRTWSDLYRAFARCAALVATAEENLCCEELCAKIISGLEGETPVMFSMMDGLTHIISVMADCINFAPYGTKYQPKNRSPQTPTDWSKKKKEPLGKLASLFKLLVMLLNSFHVFSSKEICSETLVSVGPSIIAILHNIISHVSLPSVIGTMFAMFSKPLAVFYEKTKLADVSTVYSNLNNKLEKLLPEIILCLQSHCTGSYDSELLEQLSPLLCVLFQHKSKHIRNQCAHFWNATFAKTASLTYPEELKSVLSQAKKKIPLMLPGFESIEIAEECSGPFSEALENSELDAKISGMEVKLGQKRDSILAQTSELKSEGKDKSSNAQVTSAKLKLEFSSSKTKSEILLEEEKSVDFVFIPPETKARILTELQKEVLRSKRVGIPAMYNNLDTSQDTTLFSQYTQSQEDSLERSSLIENAKEDTKNEPQEENAKSEGCADNSDEVAEGCKSDNALENAACVKTSSVSCIEESSTVNSEGESKRDDTAEMALEELPAGEGLENSTVETASKEPLVGNENTSNVSSSSTSSDVISGTPQPASRRQSFITLEKFSSSERRPFSLSALNSLSEMSGSASVAGKQENTTICKTSVKAEKSGEENKKPSKSEPEQVFTAMRRLTRRQSKMEHQGNQQPKLLLRAEQEKNVQESFASSSTENSPELTATVEDMEYVLHAQSQALCSTEVEIKKNEGMIEVEKLQALDTDSKENTPPETTASLDQVTGDDGQVPHVPPNQKILRRSSRRRSETVESTAGSQEKEDGHQKRDRRKDDEKSGQKKVPQTKDDGSQKQKAVSGKTTENTSKKDSNLPERTAAEDLSSKESPASSGLDEEVNKSARRPEDNVKTDTEGQDCSSSTRGQKKIERPRYHTRRASQGLLSSIENSEADGSETKEESTRRKKSAKVKTRSDSLEGKLKDLQPGSRSHEVPCQGNETSDLLETSKGEQSGKVSTDAALTSEPCDLKNQGTPTYASTAVASASSKDSPDAQNANLDEHKSDMLTESFTSPCASDPDLKAAEGNKHVEKQTNTEECCSAVLPDYVPGANASGGDLSSLQIRECQYKRRKRLKRLRSCDCCWKKSKQQVMSFAESKTENAHQLNEPQTTLAQTSMNTSESSGNSNFDESLSMAPCAMSTPLHPLKEPSVFNPESDRTPEDNLRGNSDILEEDVGHVEDIAGGVTDSVVEMKEPADLSDRTEECPSERVSDEPDESCLAVGNQSEEPAARENDEVSQNGQLEEMPEARTVVSKPEKEEVNEAESNWNDKEAAKNTGGETCIIQDKEMKEELVETEITVPENVALDKEDAVENNSVDSPRKLGDDDSLALVNESPNGMQTRCMWSPSASPSTSILKRGVKRNQDDDSLSPANKIRRVSFANPIYQEGLADDIDRRSPVVRSHSSSPSSRSLKILSNIQAKHITTPTKGFLSPGSRNPKFKSSKKCLITEMAKESLPCPTEHVYPALVGCKAPVDVILPQITSNICARGLGQLIRAKNIKTVGDLSTLTASEIKTLPIPSPKVSNVKKALKGYHEQQVKSRGFEEMAALEDAEKPVNILEDKALSVDEEKLATDLIEPVALNTNDQPAADLLSQIDALAAQLTSEDLHGYSGSQLFEMQEKLVGMTNCIMKNLRSRWKSPPHDSSD</sequence>
<feature type="compositionally biased region" description="Basic and acidic residues" evidence="7">
    <location>
        <begin position="1364"/>
        <end position="1375"/>
    </location>
</feature>
<feature type="compositionally biased region" description="Low complexity" evidence="7">
    <location>
        <begin position="1156"/>
        <end position="1169"/>
    </location>
</feature>
<name>A0A7K6WTY3_STECA</name>
<keyword evidence="3" id="KW-0158">Chromosome</keyword>
<evidence type="ECO:0000256" key="5">
    <source>
        <dbReference type="ARBA" id="ARBA00023242"/>
    </source>
</evidence>
<dbReference type="GO" id="GO:0140445">
    <property type="term" value="C:chromosome, telomeric repeat region"/>
    <property type="evidence" value="ECO:0007669"/>
    <property type="project" value="TreeGrafter"/>
</dbReference>
<dbReference type="InterPro" id="IPR016024">
    <property type="entry name" value="ARM-type_fold"/>
</dbReference>
<reference evidence="9 10" key="1">
    <citation type="submission" date="2019-09" db="EMBL/GenBank/DDBJ databases">
        <title>Bird 10,000 Genomes (B10K) Project - Family phase.</title>
        <authorList>
            <person name="Zhang G."/>
        </authorList>
    </citation>
    <scope>NUCLEOTIDE SEQUENCE [LARGE SCALE GENOMIC DNA]</scope>
    <source>
        <strain evidence="9">OUT-0004</strain>
    </source>
</reference>
<feature type="region of interest" description="Disordered" evidence="7">
    <location>
        <begin position="1138"/>
        <end position="1211"/>
    </location>
</feature>
<feature type="region of interest" description="Disordered" evidence="7">
    <location>
        <begin position="1961"/>
        <end position="1983"/>
    </location>
</feature>
<dbReference type="SUPFAM" id="SSF48371">
    <property type="entry name" value="ARM repeat"/>
    <property type="match status" value="1"/>
</dbReference>
<dbReference type="OrthoDB" id="5399929at2759"/>
<dbReference type="GO" id="GO:0005634">
    <property type="term" value="C:nucleus"/>
    <property type="evidence" value="ECO:0007669"/>
    <property type="project" value="UniProtKB-SubCell"/>
</dbReference>
<evidence type="ECO:0000256" key="6">
    <source>
        <dbReference type="ARBA" id="ARBA00023306"/>
    </source>
</evidence>
<feature type="region of interest" description="Disordered" evidence="7">
    <location>
        <begin position="1088"/>
        <end position="1116"/>
    </location>
</feature>
<feature type="compositionally biased region" description="Polar residues" evidence="7">
    <location>
        <begin position="1769"/>
        <end position="1786"/>
    </location>
</feature>
<protein>
    <submittedName>
        <fullName evidence="9">RIF1 protein</fullName>
    </submittedName>
</protein>
<organism evidence="9 10">
    <name type="scientific">Steatornis caripensis</name>
    <name type="common">Oilbird</name>
    <dbReference type="NCBI Taxonomy" id="48435"/>
    <lineage>
        <taxon>Eukaryota</taxon>
        <taxon>Metazoa</taxon>
        <taxon>Chordata</taxon>
        <taxon>Craniata</taxon>
        <taxon>Vertebrata</taxon>
        <taxon>Euteleostomi</taxon>
        <taxon>Archelosauria</taxon>
        <taxon>Archosauria</taxon>
        <taxon>Dinosauria</taxon>
        <taxon>Saurischia</taxon>
        <taxon>Theropoda</taxon>
        <taxon>Coelurosauria</taxon>
        <taxon>Aves</taxon>
        <taxon>Neognathae</taxon>
        <taxon>Neoaves</taxon>
        <taxon>Strisores</taxon>
        <taxon>Caprimulgiformes</taxon>
        <taxon>Steatornithidae</taxon>
        <taxon>Steatornis</taxon>
    </lineage>
</organism>
<feature type="compositionally biased region" description="Basic and acidic residues" evidence="7">
    <location>
        <begin position="1421"/>
        <end position="1453"/>
    </location>
</feature>
<feature type="compositionally biased region" description="Basic and acidic residues" evidence="7">
    <location>
        <begin position="1466"/>
        <end position="1484"/>
    </location>
</feature>
<feature type="compositionally biased region" description="Polar residues" evidence="7">
    <location>
        <begin position="1454"/>
        <end position="1465"/>
    </location>
</feature>
<feature type="compositionally biased region" description="Polar residues" evidence="7">
    <location>
        <begin position="1595"/>
        <end position="1613"/>
    </location>
</feature>
<dbReference type="PANTHER" id="PTHR22928">
    <property type="entry name" value="TELOMERE-ASSOCIATED PROTEIN RIF1"/>
    <property type="match status" value="1"/>
</dbReference>
<feature type="compositionally biased region" description="Basic and acidic residues" evidence="7">
    <location>
        <begin position="1496"/>
        <end position="1512"/>
    </location>
</feature>
<feature type="region of interest" description="Disordered" evidence="7">
    <location>
        <begin position="1769"/>
        <end position="1819"/>
    </location>
</feature>
<feature type="region of interest" description="Disordered" evidence="7">
    <location>
        <begin position="343"/>
        <end position="362"/>
    </location>
</feature>
<dbReference type="Pfam" id="PF12231">
    <property type="entry name" value="Rif1_N"/>
    <property type="match status" value="1"/>
</dbReference>
<feature type="non-terminal residue" evidence="9">
    <location>
        <position position="1"/>
    </location>
</feature>
<proteinExistence type="predicted"/>
<feature type="compositionally biased region" description="Basic and acidic residues" evidence="7">
    <location>
        <begin position="1258"/>
        <end position="1275"/>
    </location>
</feature>
<comment type="caution">
    <text evidence="9">The sequence shown here is derived from an EMBL/GenBank/DDBJ whole genome shotgun (WGS) entry which is preliminary data.</text>
</comment>
<dbReference type="EMBL" id="VZSC01015387">
    <property type="protein sequence ID" value="NWX49765.1"/>
    <property type="molecule type" value="Genomic_DNA"/>
</dbReference>
<dbReference type="GO" id="GO:0000723">
    <property type="term" value="P:telomere maintenance"/>
    <property type="evidence" value="ECO:0007669"/>
    <property type="project" value="TreeGrafter"/>
</dbReference>
<keyword evidence="6" id="KW-0131">Cell cycle</keyword>
<feature type="compositionally biased region" description="Basic and acidic residues" evidence="7">
    <location>
        <begin position="1088"/>
        <end position="1102"/>
    </location>
</feature>
<feature type="domain" description="Telomere-associated protein Rif1 N-terminal" evidence="8">
    <location>
        <begin position="4"/>
        <end position="328"/>
    </location>
</feature>
<accession>A0A7K6WTY3</accession>
<dbReference type="Proteomes" id="UP000516988">
    <property type="component" value="Unassembled WGS sequence"/>
</dbReference>
<gene>
    <name evidence="9" type="primary">Rif1</name>
    <name evidence="9" type="ORF">STECAR_R08716</name>
</gene>
<feature type="compositionally biased region" description="Polar residues" evidence="7">
    <location>
        <begin position="1376"/>
        <end position="1385"/>
    </location>
</feature>
<keyword evidence="4" id="KW-0779">Telomere</keyword>
<feature type="region of interest" description="Disordered" evidence="7">
    <location>
        <begin position="2001"/>
        <end position="2026"/>
    </location>
</feature>
<feature type="compositionally biased region" description="Low complexity" evidence="7">
    <location>
        <begin position="1182"/>
        <end position="1203"/>
    </location>
</feature>
<dbReference type="PANTHER" id="PTHR22928:SF3">
    <property type="entry name" value="TELOMERE-ASSOCIATED PROTEIN RIF1"/>
    <property type="match status" value="1"/>
</dbReference>
<feature type="compositionally biased region" description="Basic and acidic residues" evidence="7">
    <location>
        <begin position="1850"/>
        <end position="1868"/>
    </location>
</feature>
<evidence type="ECO:0000256" key="3">
    <source>
        <dbReference type="ARBA" id="ARBA00022454"/>
    </source>
</evidence>
<feature type="region of interest" description="Disordered" evidence="7">
    <location>
        <begin position="1850"/>
        <end position="1921"/>
    </location>
</feature>
<feature type="compositionally biased region" description="Polar residues" evidence="7">
    <location>
        <begin position="1313"/>
        <end position="1327"/>
    </location>
</feature>
<keyword evidence="5" id="KW-0539">Nucleus</keyword>
<evidence type="ECO:0000259" key="8">
    <source>
        <dbReference type="Pfam" id="PF12231"/>
    </source>
</evidence>
<feature type="region of interest" description="Disordered" evidence="7">
    <location>
        <begin position="1364"/>
        <end position="1632"/>
    </location>
</feature>
<feature type="compositionally biased region" description="Polar residues" evidence="7">
    <location>
        <begin position="1235"/>
        <end position="1255"/>
    </location>
</feature>
<keyword evidence="10" id="KW-1185">Reference proteome</keyword>
<evidence type="ECO:0000256" key="2">
    <source>
        <dbReference type="ARBA" id="ARBA00004574"/>
    </source>
</evidence>
<evidence type="ECO:0000256" key="1">
    <source>
        <dbReference type="ARBA" id="ARBA00004123"/>
    </source>
</evidence>
<feature type="region of interest" description="Disordered" evidence="7">
    <location>
        <begin position="1235"/>
        <end position="1330"/>
    </location>
</feature>
<evidence type="ECO:0000313" key="9">
    <source>
        <dbReference type="EMBL" id="NWX49765.1"/>
    </source>
</evidence>